<gene>
    <name evidence="2" type="ORF">DCF17_13485</name>
</gene>
<sequence>MYQCPKEGDVDLQDGQLAPGLVVSACPSCGGSWIPPEHYSTWQQQQIDPDAPVAVAVLPLSLSTDFQPAALDNRAALCPDCRSYLVRGRITLKQGSFYVERCPSCNGIWCDAGEWEMLHRLELQAHIDYIFSADWQAQVRELEHTERERQATVDKLGPDIAQRVFELADLLEEHPNGDFGVAYLMRRVDQ</sequence>
<dbReference type="AlphaFoldDB" id="A0A2W4W2A6"/>
<dbReference type="PROSITE" id="PS51257">
    <property type="entry name" value="PROKAR_LIPOPROTEIN"/>
    <property type="match status" value="1"/>
</dbReference>
<protein>
    <recommendedName>
        <fullName evidence="1">Transcription factor zinc-finger domain-containing protein</fullName>
    </recommendedName>
</protein>
<reference evidence="3" key="1">
    <citation type="submission" date="2018-04" db="EMBL/GenBank/DDBJ databases">
        <authorList>
            <person name="Cornet L."/>
        </authorList>
    </citation>
    <scope>NUCLEOTIDE SEQUENCE [LARGE SCALE GENOMIC DNA]</scope>
</reference>
<proteinExistence type="predicted"/>
<feature type="domain" description="Transcription factor zinc-finger" evidence="1">
    <location>
        <begin position="78"/>
        <end position="116"/>
    </location>
</feature>
<evidence type="ECO:0000259" key="1">
    <source>
        <dbReference type="Pfam" id="PF13453"/>
    </source>
</evidence>
<evidence type="ECO:0000313" key="2">
    <source>
        <dbReference type="EMBL" id="PZO39253.1"/>
    </source>
</evidence>
<comment type="caution">
    <text evidence="2">The sequence shown here is derived from an EMBL/GenBank/DDBJ whole genome shotgun (WGS) entry which is preliminary data.</text>
</comment>
<dbReference type="InterPro" id="IPR027392">
    <property type="entry name" value="TF_Znf"/>
</dbReference>
<organism evidence="2 3">
    <name type="scientific">Shackletoniella antarctica</name>
    <dbReference type="NCBI Taxonomy" id="268115"/>
    <lineage>
        <taxon>Bacteria</taxon>
        <taxon>Bacillati</taxon>
        <taxon>Cyanobacteriota</taxon>
        <taxon>Cyanophyceae</taxon>
        <taxon>Oculatellales</taxon>
        <taxon>Oculatellaceae</taxon>
        <taxon>Shackletoniella</taxon>
    </lineage>
</organism>
<accession>A0A2W4W2A6</accession>
<dbReference type="EMBL" id="QBMN01000091">
    <property type="protein sequence ID" value="PZO39253.1"/>
    <property type="molecule type" value="Genomic_DNA"/>
</dbReference>
<dbReference type="Pfam" id="PF13453">
    <property type="entry name" value="Zn_ribbon_TFIIB"/>
    <property type="match status" value="1"/>
</dbReference>
<reference evidence="2 3" key="2">
    <citation type="submission" date="2018-06" db="EMBL/GenBank/DDBJ databases">
        <title>Metagenomic assembly of (sub)arctic Cyanobacteria and their associated microbiome from non-axenic cultures.</title>
        <authorList>
            <person name="Baurain D."/>
        </authorList>
    </citation>
    <scope>NUCLEOTIDE SEQUENCE [LARGE SCALE GENOMIC DNA]</scope>
    <source>
        <strain evidence="2">ULC041bin1</strain>
    </source>
</reference>
<name>A0A2W4W2A6_9CYAN</name>
<dbReference type="Proteomes" id="UP000249081">
    <property type="component" value="Unassembled WGS sequence"/>
</dbReference>
<evidence type="ECO:0000313" key="3">
    <source>
        <dbReference type="Proteomes" id="UP000249081"/>
    </source>
</evidence>